<dbReference type="SMART" id="SM00642">
    <property type="entry name" value="Aamy"/>
    <property type="match status" value="1"/>
</dbReference>
<dbReference type="OrthoDB" id="1740265at2759"/>
<dbReference type="GO" id="GO:0047657">
    <property type="term" value="F:alpha-1,3-glucan synthase activity"/>
    <property type="evidence" value="ECO:0007669"/>
    <property type="project" value="TreeGrafter"/>
</dbReference>
<name>A0A813E6G5_POLGL</name>
<gene>
    <name evidence="2" type="ORF">PGLA1383_LOCUS13043</name>
</gene>
<accession>A0A813E6G5</accession>
<dbReference type="PANTHER" id="PTHR47182">
    <property type="entry name" value="CELL WALL ALPHA-1,3-GLUCAN SYNTHASE AGS1-RELATED"/>
    <property type="match status" value="1"/>
</dbReference>
<dbReference type="Proteomes" id="UP000654075">
    <property type="component" value="Unassembled WGS sequence"/>
</dbReference>
<comment type="caution">
    <text evidence="2">The sequence shown here is derived from an EMBL/GenBank/DDBJ whole genome shotgun (WGS) entry which is preliminary data.</text>
</comment>
<dbReference type="InterPro" id="IPR017853">
    <property type="entry name" value="GH"/>
</dbReference>
<dbReference type="Pfam" id="PF00128">
    <property type="entry name" value="Alpha-amylase"/>
    <property type="match status" value="1"/>
</dbReference>
<dbReference type="InterPro" id="IPR011050">
    <property type="entry name" value="Pectin_lyase_fold/virulence"/>
</dbReference>
<proteinExistence type="predicted"/>
<dbReference type="GO" id="GO:0005975">
    <property type="term" value="P:carbohydrate metabolic process"/>
    <property type="evidence" value="ECO:0007669"/>
    <property type="project" value="InterPro"/>
</dbReference>
<organism evidence="2 3">
    <name type="scientific">Polarella glacialis</name>
    <name type="common">Dinoflagellate</name>
    <dbReference type="NCBI Taxonomy" id="89957"/>
    <lineage>
        <taxon>Eukaryota</taxon>
        <taxon>Sar</taxon>
        <taxon>Alveolata</taxon>
        <taxon>Dinophyceae</taxon>
        <taxon>Suessiales</taxon>
        <taxon>Suessiaceae</taxon>
        <taxon>Polarella</taxon>
    </lineage>
</organism>
<protein>
    <recommendedName>
        <fullName evidence="1">Glycosyl hydrolase family 13 catalytic domain-containing protein</fullName>
    </recommendedName>
</protein>
<dbReference type="InterPro" id="IPR058655">
    <property type="entry name" value="Mok11-14/Ags1-like"/>
</dbReference>
<feature type="domain" description="Glycosyl hydrolase family 13 catalytic" evidence="1">
    <location>
        <begin position="383"/>
        <end position="823"/>
    </location>
</feature>
<dbReference type="AlphaFoldDB" id="A0A813E6G5"/>
<evidence type="ECO:0000259" key="1">
    <source>
        <dbReference type="SMART" id="SM00642"/>
    </source>
</evidence>
<dbReference type="InterPro" id="IPR006047">
    <property type="entry name" value="GH13_cat_dom"/>
</dbReference>
<dbReference type="EMBL" id="CAJNNV010007115">
    <property type="protein sequence ID" value="CAE8594501.1"/>
    <property type="molecule type" value="Genomic_DNA"/>
</dbReference>
<dbReference type="Gene3D" id="3.20.20.80">
    <property type="entry name" value="Glycosidases"/>
    <property type="match status" value="2"/>
</dbReference>
<evidence type="ECO:0000313" key="2">
    <source>
        <dbReference type="EMBL" id="CAE8594501.1"/>
    </source>
</evidence>
<keyword evidence="3" id="KW-1185">Reference proteome</keyword>
<evidence type="ECO:0000313" key="3">
    <source>
        <dbReference type="Proteomes" id="UP000654075"/>
    </source>
</evidence>
<dbReference type="SUPFAM" id="SSF51126">
    <property type="entry name" value="Pectin lyase-like"/>
    <property type="match status" value="1"/>
</dbReference>
<sequence length="823" mass="91287">MDLEGPEASAAQRWTVPSPEHPTLAAAVEQALDGTHIQVLSGYSECLAGPLILDRSIFLDGPADCSALITGEEGLIVAAGAALNTVVLRRLRIRVVGGCPALLLAGGCTVDRCEVETAGSGVGIEVAAHSGNAVQILRSVIRDCQVGVSLAGGAAAAVLDGSHVERCVCGVALTGLHVGEGWSEVLVSLAGASLALNSEADLRLRAWSVQEQASGLIRHAPPGEEVSVCGWPGEQCNVVAPTDRGPVVLHFNGGKVNATLFEEDGLEEGLSFCELSLPDKAAVEKDAVSGKHRKQSAHIHGRNLSVFYKLFGLSVKHALCRWSWLINLLITATLVACSPYDEENSQWNVNFERSHVPEKYWGAWEGHTYFPSPPDWRALAIYQLVTDRFADGDPRNNDAEDAGGFDVRDMTFRHGGDFSGLKKKLPYIKGLGCQAIWISPVFQNGFNSYHQYAQQDFTLLDRRLGTLAELREVIAAAHEMGMYVLIDVVMNHMGNAFYFEGQEKESAPFRMHENNNLREYRLIPRQASSKLHDTPAGQQPYVDFWYNNTWDPEAVYNGPFYGQWGEAAWDEGNGTYDSSDFHHNGDLQNYAHPFEINVAKIYGVMDDLRLEHRRVQDKYIAMSQALIASVDVDGFRVDTPMQVPLPFFKRWAPAIRAFAKTLGKDRFGIFGEFYVTPERYATMTGRGRDNTMYGREEFLPGPATLKGGIVYPYFWYMFTAMVYKRPEFADGFALAYAEENKMIDTFDPLTNRSEYAMWIFCNNHDNWRLQTLTGTQQLRMCLAVITFWPGVPLHYAGQGCHKYPDTANQPTLQIIANSYQNNH</sequence>
<dbReference type="SUPFAM" id="SSF51445">
    <property type="entry name" value="(Trans)glycosidases"/>
    <property type="match status" value="1"/>
</dbReference>
<reference evidence="2" key="1">
    <citation type="submission" date="2021-02" db="EMBL/GenBank/DDBJ databases">
        <authorList>
            <person name="Dougan E. K."/>
            <person name="Rhodes N."/>
            <person name="Thang M."/>
            <person name="Chan C."/>
        </authorList>
    </citation>
    <scope>NUCLEOTIDE SEQUENCE</scope>
</reference>
<dbReference type="PANTHER" id="PTHR47182:SF3">
    <property type="entry name" value="CELL WALL ALPHA-1,3-GLUCAN SYNTHASE MOK14"/>
    <property type="match status" value="1"/>
</dbReference>